<keyword evidence="3" id="KW-1185">Reference proteome</keyword>
<evidence type="ECO:0000313" key="2">
    <source>
        <dbReference type="EMBL" id="CAG7659602.1"/>
    </source>
</evidence>
<evidence type="ECO:0000259" key="1">
    <source>
        <dbReference type="PROSITE" id="PS50994"/>
    </source>
</evidence>
<dbReference type="OrthoDB" id="6615390at2759"/>
<dbReference type="Pfam" id="PF18701">
    <property type="entry name" value="DUF5641"/>
    <property type="match status" value="1"/>
</dbReference>
<dbReference type="GO" id="GO:0015074">
    <property type="term" value="P:DNA integration"/>
    <property type="evidence" value="ECO:0007669"/>
    <property type="project" value="InterPro"/>
</dbReference>
<dbReference type="InterPro" id="IPR008042">
    <property type="entry name" value="Retrotrans_Pao"/>
</dbReference>
<reference evidence="2" key="1">
    <citation type="submission" date="2021-06" db="EMBL/GenBank/DDBJ databases">
        <authorList>
            <person name="Hodson N. C."/>
            <person name="Mongue J. A."/>
            <person name="Jaron S. K."/>
        </authorList>
    </citation>
    <scope>NUCLEOTIDE SEQUENCE</scope>
</reference>
<dbReference type="Proteomes" id="UP000708208">
    <property type="component" value="Unassembled WGS sequence"/>
</dbReference>
<dbReference type="InterPro" id="IPR040676">
    <property type="entry name" value="DUF5641"/>
</dbReference>
<proteinExistence type="predicted"/>
<name>A0A8J2J6A9_9HEXA</name>
<dbReference type="Pfam" id="PF05380">
    <property type="entry name" value="Peptidase_A17"/>
    <property type="match status" value="1"/>
</dbReference>
<dbReference type="EMBL" id="CAJVCH010007084">
    <property type="protein sequence ID" value="CAG7659602.1"/>
    <property type="molecule type" value="Genomic_DNA"/>
</dbReference>
<dbReference type="Pfam" id="PF17921">
    <property type="entry name" value="Integrase_H2C2"/>
    <property type="match status" value="1"/>
</dbReference>
<accession>A0A8J2J6A9</accession>
<dbReference type="InterPro" id="IPR001584">
    <property type="entry name" value="Integrase_cat-core"/>
</dbReference>
<sequence length="687" mass="77852">MKSLEAIRIPRHAILEEKPKLELLGFCDASEKAYAAVLYLKSYSSSNHKISLLLAKTRVAPKKKETLPRLELSGAVLLAKLATTAKKFLRREISHVHLWTDSTIVLAWLSNPNRWKTFVSNRITEIVQSYPRPHWHHVKSEDNPADPASRGIFPEDLRNLPIWWNGPSWCTSKEFNFPEEHKDRYSSLTRLLRVVATCLRLSPKRRVPVPSQEYSVGELLTALHRCIGLAQESAFPQELQSLRSSQPLSKNSKILPLSPFLDPVGLLRVGGRLRHSNLPEDQKFPILLPSSGHFTQLVIAEEHLRSLHAGPQLLLSNLQLRYWILRGRATVSNFVKKCIVCYRHRTTSLTQKMGDLPPMRVNPSRPFSKTGVDFAGPFNMKRSMGPRSTQLVKCYVCVFICYATHAIHLEVVSDLSTAAFISSLKRFVSRRGLCSDISSDCGTNFVGADRELRRDLEFLRTSNGVADVSKFLSSRGVTWHFNPPSSPHFGGLWESGVRLVKGHMKKVIGLTTLNFEEFTTVLTQIEACINSRPITSMSSDPNDLFALTPGHFLVGGPLTAIPEPDLTDVKLNRLSRWQLCQQMFQHFWNRWHREYLHTLQQRAKWSSTAENIQIGTMVLIKDNRLSPMNWRLGRIIATHPGKDNLVRVVTVKTEEGDLKRPIVQLCPLPLPEATQFEKGQEESITAT</sequence>
<gene>
    <name evidence="2" type="ORF">AFUS01_LOCUS1273</name>
</gene>
<protein>
    <recommendedName>
        <fullName evidence="1">Integrase catalytic domain-containing protein</fullName>
    </recommendedName>
</protein>
<dbReference type="PROSITE" id="PS50994">
    <property type="entry name" value="INTEGRASE"/>
    <property type="match status" value="1"/>
</dbReference>
<dbReference type="InterPro" id="IPR041588">
    <property type="entry name" value="Integrase_H2C2"/>
</dbReference>
<comment type="caution">
    <text evidence="2">The sequence shown here is derived from an EMBL/GenBank/DDBJ whole genome shotgun (WGS) entry which is preliminary data.</text>
</comment>
<dbReference type="PANTHER" id="PTHR47331">
    <property type="entry name" value="PHD-TYPE DOMAIN-CONTAINING PROTEIN"/>
    <property type="match status" value="1"/>
</dbReference>
<evidence type="ECO:0000313" key="3">
    <source>
        <dbReference type="Proteomes" id="UP000708208"/>
    </source>
</evidence>
<dbReference type="PANTHER" id="PTHR47331:SF1">
    <property type="entry name" value="GAG-LIKE PROTEIN"/>
    <property type="match status" value="1"/>
</dbReference>
<dbReference type="AlphaFoldDB" id="A0A8J2J6A9"/>
<feature type="domain" description="Integrase catalytic" evidence="1">
    <location>
        <begin position="362"/>
        <end position="557"/>
    </location>
</feature>
<organism evidence="2 3">
    <name type="scientific">Allacma fusca</name>
    <dbReference type="NCBI Taxonomy" id="39272"/>
    <lineage>
        <taxon>Eukaryota</taxon>
        <taxon>Metazoa</taxon>
        <taxon>Ecdysozoa</taxon>
        <taxon>Arthropoda</taxon>
        <taxon>Hexapoda</taxon>
        <taxon>Collembola</taxon>
        <taxon>Symphypleona</taxon>
        <taxon>Sminthuridae</taxon>
        <taxon>Allacma</taxon>
    </lineage>
</organism>